<accession>A0ABN8L961</accession>
<dbReference type="Proteomes" id="UP001159427">
    <property type="component" value="Unassembled WGS sequence"/>
</dbReference>
<proteinExistence type="predicted"/>
<sequence>MKEIDSLATNEENVDVVERNLTSFRFSVEELKSGFAALLNDLESEEDLDVANEWYINQSGKINDFLDKTVLWISTAKETIEHSLETRSQVGSIYSTSHRSKASSRHSSRSITSSRAKEKAKAAELMARVAMLDKRKELELRVEKLRLEEQLAVVRVREGVFAEIERGVGDADSTGRQELSPKDSSVQASTSSEPFLPTSSSAYTSPTVTSNTMTKVSFTADLYDAPMIQTPPKPMQHPSLNPFAPEFHVVEMKQDTQPLGQPKQEPFASEPRYMAYTHQNRWRREANRRRVAGGVIPSFADFVNFVNAEAGIATDPVFSREAFRRLDGTSDRPDRSSKGREALCNAVGTGESVTAVPVVPVRLKSAESEVLTYAMLDTCSTGSFVIDDIATTLGVKGVNTQLMVKTVNGTKLHDSKVLNGLIVMDLKGKNPIQLPKIFTKEDLCTPPNVPTPELAHR</sequence>
<comment type="caution">
    <text evidence="2">The sequence shown here is derived from an EMBL/GenBank/DDBJ whole genome shotgun (WGS) entry which is preliminary data.</text>
</comment>
<dbReference type="PANTHER" id="PTHR47331:SF1">
    <property type="entry name" value="GAG-LIKE PROTEIN"/>
    <property type="match status" value="1"/>
</dbReference>
<feature type="compositionally biased region" description="Basic residues" evidence="1">
    <location>
        <begin position="98"/>
        <end position="108"/>
    </location>
</feature>
<dbReference type="PANTHER" id="PTHR47331">
    <property type="entry name" value="PHD-TYPE DOMAIN-CONTAINING PROTEIN"/>
    <property type="match status" value="1"/>
</dbReference>
<protein>
    <submittedName>
        <fullName evidence="2">Uncharacterized protein</fullName>
    </submittedName>
</protein>
<feature type="region of interest" description="Disordered" evidence="1">
    <location>
        <begin position="169"/>
        <end position="208"/>
    </location>
</feature>
<feature type="region of interest" description="Disordered" evidence="1">
    <location>
        <begin position="91"/>
        <end position="116"/>
    </location>
</feature>
<organism evidence="2 3">
    <name type="scientific">Porites evermanni</name>
    <dbReference type="NCBI Taxonomy" id="104178"/>
    <lineage>
        <taxon>Eukaryota</taxon>
        <taxon>Metazoa</taxon>
        <taxon>Cnidaria</taxon>
        <taxon>Anthozoa</taxon>
        <taxon>Hexacorallia</taxon>
        <taxon>Scleractinia</taxon>
        <taxon>Fungiina</taxon>
        <taxon>Poritidae</taxon>
        <taxon>Porites</taxon>
    </lineage>
</organism>
<reference evidence="2 3" key="1">
    <citation type="submission" date="2022-05" db="EMBL/GenBank/DDBJ databases">
        <authorList>
            <consortium name="Genoscope - CEA"/>
            <person name="William W."/>
        </authorList>
    </citation>
    <scope>NUCLEOTIDE SEQUENCE [LARGE SCALE GENOMIC DNA]</scope>
</reference>
<feature type="compositionally biased region" description="Basic and acidic residues" evidence="1">
    <location>
        <begin position="169"/>
        <end position="181"/>
    </location>
</feature>
<evidence type="ECO:0000313" key="2">
    <source>
        <dbReference type="EMBL" id="CAH3013608.1"/>
    </source>
</evidence>
<gene>
    <name evidence="2" type="ORF">PEVE_00000038</name>
</gene>
<evidence type="ECO:0000256" key="1">
    <source>
        <dbReference type="SAM" id="MobiDB-lite"/>
    </source>
</evidence>
<keyword evidence="3" id="KW-1185">Reference proteome</keyword>
<dbReference type="EMBL" id="CALNXI010000001">
    <property type="protein sequence ID" value="CAH3013608.1"/>
    <property type="molecule type" value="Genomic_DNA"/>
</dbReference>
<feature type="compositionally biased region" description="Polar residues" evidence="1">
    <location>
        <begin position="182"/>
        <end position="208"/>
    </location>
</feature>
<evidence type="ECO:0000313" key="3">
    <source>
        <dbReference type="Proteomes" id="UP001159427"/>
    </source>
</evidence>
<name>A0ABN8L961_9CNID</name>